<feature type="compositionally biased region" description="Basic and acidic residues" evidence="1">
    <location>
        <begin position="83"/>
        <end position="96"/>
    </location>
</feature>
<dbReference type="PANTHER" id="PTHR10948:SF23">
    <property type="entry name" value="TRANSPOSASE INSI FOR INSERTION SEQUENCE ELEMENT IS30A-RELATED"/>
    <property type="match status" value="1"/>
</dbReference>
<dbReference type="Proteomes" id="UP000005273">
    <property type="component" value="Unassembled WGS sequence"/>
</dbReference>
<sequence>MEFLLKKRYLECRVLGKHGTGCLVTLAGKLSGKHADPLLEIVTKLLEGKPCETITFDKGKEFARHQEIGNALGTKVYFSHPHSPWERGTNEGKHEWTASAVLPQGEKHDSS</sequence>
<organism evidence="3 4">
    <name type="scientific">Acetomicrobium hydrogeniformans ATCC BAA-1850</name>
    <dbReference type="NCBI Taxonomy" id="592015"/>
    <lineage>
        <taxon>Bacteria</taxon>
        <taxon>Thermotogati</taxon>
        <taxon>Synergistota</taxon>
        <taxon>Synergistia</taxon>
        <taxon>Synergistales</taxon>
        <taxon>Acetomicrobiaceae</taxon>
        <taxon>Acetomicrobium</taxon>
    </lineage>
</organism>
<dbReference type="GO" id="GO:0032196">
    <property type="term" value="P:transposition"/>
    <property type="evidence" value="ECO:0007669"/>
    <property type="project" value="TreeGrafter"/>
</dbReference>
<comment type="caution">
    <text evidence="3">The sequence shown here is derived from an EMBL/GenBank/DDBJ whole genome shotgun (WGS) entry which is preliminary data.</text>
</comment>
<dbReference type="STRING" id="592015.HMPREF1705_04219"/>
<protein>
    <recommendedName>
        <fullName evidence="2">Integrase catalytic domain-containing protein</fullName>
    </recommendedName>
</protein>
<dbReference type="InterPro" id="IPR001584">
    <property type="entry name" value="Integrase_cat-core"/>
</dbReference>
<dbReference type="PANTHER" id="PTHR10948">
    <property type="entry name" value="TRANSPOSASE"/>
    <property type="match status" value="1"/>
</dbReference>
<feature type="domain" description="Integrase catalytic" evidence="2">
    <location>
        <begin position="1"/>
        <end position="111"/>
    </location>
</feature>
<gene>
    <name evidence="3" type="ORF">HMPREF1705_04219</name>
</gene>
<evidence type="ECO:0000256" key="1">
    <source>
        <dbReference type="SAM" id="MobiDB-lite"/>
    </source>
</evidence>
<dbReference type="GO" id="GO:0015074">
    <property type="term" value="P:DNA integration"/>
    <property type="evidence" value="ECO:0007669"/>
    <property type="project" value="InterPro"/>
</dbReference>
<proteinExistence type="predicted"/>
<dbReference type="EMBL" id="ACJX03000001">
    <property type="protein sequence ID" value="KRT34963.1"/>
    <property type="molecule type" value="Genomic_DNA"/>
</dbReference>
<accession>A0A0T5X9E7</accession>
<evidence type="ECO:0000313" key="3">
    <source>
        <dbReference type="EMBL" id="KRT34963.1"/>
    </source>
</evidence>
<dbReference type="InterPro" id="IPR012337">
    <property type="entry name" value="RNaseH-like_sf"/>
</dbReference>
<dbReference type="SUPFAM" id="SSF53098">
    <property type="entry name" value="Ribonuclease H-like"/>
    <property type="match status" value="1"/>
</dbReference>
<dbReference type="eggNOG" id="COG2826">
    <property type="taxonomic scope" value="Bacteria"/>
</dbReference>
<dbReference type="GO" id="GO:0005829">
    <property type="term" value="C:cytosol"/>
    <property type="evidence" value="ECO:0007669"/>
    <property type="project" value="TreeGrafter"/>
</dbReference>
<reference evidence="4" key="1">
    <citation type="submission" date="2012-09" db="EMBL/GenBank/DDBJ databases">
        <authorList>
            <person name="Weinstock G."/>
            <person name="Sodergren E."/>
            <person name="Clifton S."/>
            <person name="Fulton L."/>
            <person name="Fulton B."/>
            <person name="Courtney L."/>
            <person name="Fronick C."/>
            <person name="Harrison M."/>
            <person name="Strong C."/>
            <person name="Farmer C."/>
            <person name="Delehaunty K."/>
            <person name="Markovic C."/>
            <person name="Hall O."/>
            <person name="Minx P."/>
            <person name="Tomlinson C."/>
            <person name="Mitreva M."/>
            <person name="Nelson J."/>
            <person name="Hou S."/>
            <person name="Wollam A."/>
            <person name="Pepin K.H."/>
            <person name="Johnson M."/>
            <person name="Bhonagiri V."/>
            <person name="Nash W.E."/>
            <person name="Suruliraj S."/>
            <person name="Warren W."/>
            <person name="Chinwalla A."/>
            <person name="Mardis E.R."/>
            <person name="Wilson R.K."/>
        </authorList>
    </citation>
    <scope>NUCLEOTIDE SEQUENCE [LARGE SCALE GENOMIC DNA]</scope>
    <source>
        <strain evidence="4">OS1</strain>
    </source>
</reference>
<dbReference type="RefSeq" id="WP_009202430.1">
    <property type="nucleotide sequence ID" value="NZ_ACJX03000001.1"/>
</dbReference>
<keyword evidence="4" id="KW-1185">Reference proteome</keyword>
<feature type="region of interest" description="Disordered" evidence="1">
    <location>
        <begin position="83"/>
        <end position="111"/>
    </location>
</feature>
<dbReference type="InterPro" id="IPR051917">
    <property type="entry name" value="Transposase-Integrase"/>
</dbReference>
<evidence type="ECO:0000259" key="2">
    <source>
        <dbReference type="PROSITE" id="PS50994"/>
    </source>
</evidence>
<dbReference type="GO" id="GO:0004803">
    <property type="term" value="F:transposase activity"/>
    <property type="evidence" value="ECO:0007669"/>
    <property type="project" value="TreeGrafter"/>
</dbReference>
<dbReference type="AlphaFoldDB" id="A0A0T5X9E7"/>
<evidence type="ECO:0000313" key="4">
    <source>
        <dbReference type="Proteomes" id="UP000005273"/>
    </source>
</evidence>
<name>A0A0T5X9E7_9BACT</name>
<dbReference type="PROSITE" id="PS50994">
    <property type="entry name" value="INTEGRASE"/>
    <property type="match status" value="1"/>
</dbReference>